<organism evidence="2 3">
    <name type="scientific">Colletotrichum musicola</name>
    <dbReference type="NCBI Taxonomy" id="2175873"/>
    <lineage>
        <taxon>Eukaryota</taxon>
        <taxon>Fungi</taxon>
        <taxon>Dikarya</taxon>
        <taxon>Ascomycota</taxon>
        <taxon>Pezizomycotina</taxon>
        <taxon>Sordariomycetes</taxon>
        <taxon>Hypocreomycetidae</taxon>
        <taxon>Glomerellales</taxon>
        <taxon>Glomerellaceae</taxon>
        <taxon>Colletotrichum</taxon>
        <taxon>Colletotrichum orchidearum species complex</taxon>
    </lineage>
</organism>
<evidence type="ECO:0000313" key="2">
    <source>
        <dbReference type="EMBL" id="KAF6842767.1"/>
    </source>
</evidence>
<dbReference type="Proteomes" id="UP000639643">
    <property type="component" value="Unassembled WGS sequence"/>
</dbReference>
<name>A0A8H6NUG1_9PEZI</name>
<dbReference type="PANTHER" id="PTHR24148">
    <property type="entry name" value="ANKYRIN REPEAT DOMAIN-CONTAINING PROTEIN 39 HOMOLOG-RELATED"/>
    <property type="match status" value="1"/>
</dbReference>
<evidence type="ECO:0000259" key="1">
    <source>
        <dbReference type="Pfam" id="PF06985"/>
    </source>
</evidence>
<keyword evidence="3" id="KW-1185">Reference proteome</keyword>
<comment type="caution">
    <text evidence="2">The sequence shown here is derived from an EMBL/GenBank/DDBJ whole genome shotgun (WGS) entry which is preliminary data.</text>
</comment>
<dbReference type="EMBL" id="WIGM01000060">
    <property type="protein sequence ID" value="KAF6842767.1"/>
    <property type="molecule type" value="Genomic_DNA"/>
</dbReference>
<reference evidence="2" key="1">
    <citation type="journal article" date="2020" name="Phytopathology">
        <title>Genome Sequence Resources of Colletotrichum truncatum, C. plurivorum, C. musicola, and C. sojae: Four Species Pathogenic to Soybean (Glycine max).</title>
        <authorList>
            <person name="Rogerio F."/>
            <person name="Boufleur T.R."/>
            <person name="Ciampi-Guillardi M."/>
            <person name="Sukno S.A."/>
            <person name="Thon M.R."/>
            <person name="Massola Junior N.S."/>
            <person name="Baroncelli R."/>
        </authorList>
    </citation>
    <scope>NUCLEOTIDE SEQUENCE</scope>
    <source>
        <strain evidence="2">LFN0074</strain>
    </source>
</reference>
<dbReference type="AlphaFoldDB" id="A0A8H6NUG1"/>
<accession>A0A8H6NUG1</accession>
<feature type="domain" description="Heterokaryon incompatibility" evidence="1">
    <location>
        <begin position="67"/>
        <end position="163"/>
    </location>
</feature>
<proteinExistence type="predicted"/>
<dbReference type="InterPro" id="IPR010730">
    <property type="entry name" value="HET"/>
</dbReference>
<gene>
    <name evidence="2" type="ORF">CMUS01_02760</name>
</gene>
<dbReference type="PANTHER" id="PTHR24148:SF73">
    <property type="entry name" value="HET DOMAIN PROTEIN (AFU_ORTHOLOGUE AFUA_8G01020)"/>
    <property type="match status" value="1"/>
</dbReference>
<protein>
    <submittedName>
        <fullName evidence="2">Het domain protein</fullName>
    </submittedName>
</protein>
<dbReference type="Pfam" id="PF06985">
    <property type="entry name" value="HET"/>
    <property type="match status" value="1"/>
</dbReference>
<dbReference type="OrthoDB" id="5571888at2759"/>
<sequence length="179" mass="20059">MSSPSQQQESSTLNGASTTAGFKYTSLPDSAGYIRLLELHPLDRSSSEVTDIRCVLRPFLRTRAPPYNAISHTWGLPTPTKAIEVNGCPMDVRLNCEAVLRCARRYDTSVLYWIDEICIDQGNMVEKGTQVAMMGKIFEGARRVVAYVGEHADDSKLLYKTLRTWKLFFNSKGSYEHGS</sequence>
<evidence type="ECO:0000313" key="3">
    <source>
        <dbReference type="Proteomes" id="UP000639643"/>
    </source>
</evidence>
<dbReference type="InterPro" id="IPR052895">
    <property type="entry name" value="HetReg/Transcr_Mod"/>
</dbReference>